<sequence length="135" mass="14272">MTRGHCGRVRSAAGLHWSADLHCLDSLSRDRYPCATAAFGGGSPHLQSRLRGRGVSDASPAVGKGAPWSQTCGGRAVAPTTWAPAPRELVLSVCCVTAWGRVRPINRSGRRIGAVWHGVRAVPVLWKPDIMAPGA</sequence>
<organism evidence="1">
    <name type="scientific">Eutreptiella gymnastica</name>
    <dbReference type="NCBI Taxonomy" id="73025"/>
    <lineage>
        <taxon>Eukaryota</taxon>
        <taxon>Discoba</taxon>
        <taxon>Euglenozoa</taxon>
        <taxon>Euglenida</taxon>
        <taxon>Spirocuta</taxon>
        <taxon>Euglenophyceae</taxon>
        <taxon>Eutreptiales</taxon>
        <taxon>Eutreptiaceae</taxon>
        <taxon>Eutreptiella</taxon>
    </lineage>
</organism>
<name>A0A7S4LGX3_9EUGL</name>
<accession>A0A7S4LGX3</accession>
<reference evidence="1" key="1">
    <citation type="submission" date="2021-01" db="EMBL/GenBank/DDBJ databases">
        <authorList>
            <person name="Corre E."/>
            <person name="Pelletier E."/>
            <person name="Niang G."/>
            <person name="Scheremetjew M."/>
            <person name="Finn R."/>
            <person name="Kale V."/>
            <person name="Holt S."/>
            <person name="Cochrane G."/>
            <person name="Meng A."/>
            <person name="Brown T."/>
            <person name="Cohen L."/>
        </authorList>
    </citation>
    <scope>NUCLEOTIDE SEQUENCE</scope>
    <source>
        <strain evidence="1">CCMP1594</strain>
    </source>
</reference>
<proteinExistence type="predicted"/>
<evidence type="ECO:0000313" key="1">
    <source>
        <dbReference type="EMBL" id="CAE0828280.1"/>
    </source>
</evidence>
<gene>
    <name evidence="1" type="ORF">EGYM00163_LOCUS39549</name>
</gene>
<protein>
    <submittedName>
        <fullName evidence="1">Uncharacterized protein</fullName>
    </submittedName>
</protein>
<dbReference type="EMBL" id="HBJA01114897">
    <property type="protein sequence ID" value="CAE0828280.1"/>
    <property type="molecule type" value="Transcribed_RNA"/>
</dbReference>
<dbReference type="AlphaFoldDB" id="A0A7S4LGX3"/>